<comment type="caution">
    <text evidence="9">The sequence shown here is derived from an EMBL/GenBank/DDBJ whole genome shotgun (WGS) entry which is preliminary data.</text>
</comment>
<keyword evidence="4" id="KW-0249">Electron transport</keyword>
<dbReference type="PROSITE" id="PS51007">
    <property type="entry name" value="CYTC"/>
    <property type="match status" value="1"/>
</dbReference>
<dbReference type="InterPro" id="IPR009056">
    <property type="entry name" value="Cyt_c-like_dom"/>
</dbReference>
<evidence type="ECO:0000256" key="5">
    <source>
        <dbReference type="ARBA" id="ARBA00023004"/>
    </source>
</evidence>
<proteinExistence type="predicted"/>
<gene>
    <name evidence="9" type="ORF">E4680_02790</name>
</gene>
<organism evidence="9 10">
    <name type="scientific">Candidatus Macondimonas diazotrophica</name>
    <dbReference type="NCBI Taxonomy" id="2305248"/>
    <lineage>
        <taxon>Bacteria</taxon>
        <taxon>Pseudomonadati</taxon>
        <taxon>Pseudomonadota</taxon>
        <taxon>Gammaproteobacteria</taxon>
        <taxon>Chromatiales</taxon>
        <taxon>Ectothiorhodospiraceae</taxon>
        <taxon>Candidatus Macondimonas</taxon>
    </lineage>
</organism>
<keyword evidence="5 6" id="KW-0408">Iron</keyword>
<dbReference type="GO" id="GO:0046872">
    <property type="term" value="F:metal ion binding"/>
    <property type="evidence" value="ECO:0007669"/>
    <property type="project" value="UniProtKB-KW"/>
</dbReference>
<evidence type="ECO:0000256" key="6">
    <source>
        <dbReference type="PROSITE-ProRule" id="PRU00433"/>
    </source>
</evidence>
<dbReference type="RefSeq" id="WP_135280872.1">
    <property type="nucleotide sequence ID" value="NZ_SRIO01000003.1"/>
</dbReference>
<dbReference type="PANTHER" id="PTHR33751:SF9">
    <property type="entry name" value="CYTOCHROME C4"/>
    <property type="match status" value="1"/>
</dbReference>
<feature type="domain" description="Cytochrome c" evidence="8">
    <location>
        <begin position="24"/>
        <end position="106"/>
    </location>
</feature>
<evidence type="ECO:0000256" key="3">
    <source>
        <dbReference type="ARBA" id="ARBA00022723"/>
    </source>
</evidence>
<dbReference type="GO" id="GO:0009055">
    <property type="term" value="F:electron transfer activity"/>
    <property type="evidence" value="ECO:0007669"/>
    <property type="project" value="InterPro"/>
</dbReference>
<dbReference type="Pfam" id="PF00034">
    <property type="entry name" value="Cytochrom_C"/>
    <property type="match status" value="1"/>
</dbReference>
<name>A0A4Z0FD30_9GAMM</name>
<keyword evidence="2 6" id="KW-0349">Heme</keyword>
<evidence type="ECO:0000256" key="2">
    <source>
        <dbReference type="ARBA" id="ARBA00022617"/>
    </source>
</evidence>
<keyword evidence="7" id="KW-0732">Signal</keyword>
<keyword evidence="1" id="KW-0813">Transport</keyword>
<reference evidence="9 10" key="1">
    <citation type="journal article" date="2019" name="ISME J.">
        <title>Candidatus Macondimonas diazotrophica, a novel gammaproteobacterial genus dominating crude-oil-contaminated coastal sediments.</title>
        <authorList>
            <person name="Karthikeyan S."/>
            <person name="Konstantinidis K."/>
        </authorList>
    </citation>
    <scope>NUCLEOTIDE SEQUENCE [LARGE SCALE GENOMIC DNA]</scope>
    <source>
        <strain evidence="9 10">KTK01</strain>
    </source>
</reference>
<dbReference type="OrthoDB" id="9796421at2"/>
<dbReference type="SUPFAM" id="SSF46626">
    <property type="entry name" value="Cytochrome c"/>
    <property type="match status" value="1"/>
</dbReference>
<keyword evidence="3 6" id="KW-0479">Metal-binding</keyword>
<evidence type="ECO:0000313" key="9">
    <source>
        <dbReference type="EMBL" id="TFZ83455.1"/>
    </source>
</evidence>
<dbReference type="EMBL" id="SRIO01000003">
    <property type="protein sequence ID" value="TFZ83455.1"/>
    <property type="molecule type" value="Genomic_DNA"/>
</dbReference>
<dbReference type="Proteomes" id="UP000297890">
    <property type="component" value="Unassembled WGS sequence"/>
</dbReference>
<evidence type="ECO:0000256" key="4">
    <source>
        <dbReference type="ARBA" id="ARBA00022982"/>
    </source>
</evidence>
<dbReference type="InterPro" id="IPR050597">
    <property type="entry name" value="Cytochrome_c_Oxidase_Subunit"/>
</dbReference>
<dbReference type="PANTHER" id="PTHR33751">
    <property type="entry name" value="CBB3-TYPE CYTOCHROME C OXIDASE SUBUNIT FIXP"/>
    <property type="match status" value="1"/>
</dbReference>
<dbReference type="GO" id="GO:0020037">
    <property type="term" value="F:heme binding"/>
    <property type="evidence" value="ECO:0007669"/>
    <property type="project" value="InterPro"/>
</dbReference>
<keyword evidence="10" id="KW-1185">Reference proteome</keyword>
<evidence type="ECO:0000256" key="1">
    <source>
        <dbReference type="ARBA" id="ARBA00022448"/>
    </source>
</evidence>
<protein>
    <submittedName>
        <fullName evidence="9">Cytochrome c</fullName>
    </submittedName>
</protein>
<feature type="signal peptide" evidence="7">
    <location>
        <begin position="1"/>
        <end position="22"/>
    </location>
</feature>
<feature type="chain" id="PRO_5021206090" evidence="7">
    <location>
        <begin position="23"/>
        <end position="106"/>
    </location>
</feature>
<evidence type="ECO:0000256" key="7">
    <source>
        <dbReference type="SAM" id="SignalP"/>
    </source>
</evidence>
<sequence>MHIRTKLAAGVLALAATGSVMAAGNVDNGKKLAQQHVCFSCHGQDYKGMGTFPPLAGKDAALIESQLKEFKNGERKTPMAGVMKPNADKLSEQEMADLAAYFASLK</sequence>
<evidence type="ECO:0000259" key="8">
    <source>
        <dbReference type="PROSITE" id="PS51007"/>
    </source>
</evidence>
<dbReference type="AlphaFoldDB" id="A0A4Z0FD30"/>
<dbReference type="InterPro" id="IPR036909">
    <property type="entry name" value="Cyt_c-like_dom_sf"/>
</dbReference>
<dbReference type="Gene3D" id="1.10.760.10">
    <property type="entry name" value="Cytochrome c-like domain"/>
    <property type="match status" value="1"/>
</dbReference>
<evidence type="ECO:0000313" key="10">
    <source>
        <dbReference type="Proteomes" id="UP000297890"/>
    </source>
</evidence>
<accession>A0A4Z0FD30</accession>